<feature type="domain" description="Ig-like" evidence="14">
    <location>
        <begin position="123"/>
        <end position="204"/>
    </location>
</feature>
<feature type="disulfide bond" evidence="11">
    <location>
        <begin position="723"/>
        <end position="784"/>
    </location>
</feature>
<dbReference type="PROSITE" id="PS50287">
    <property type="entry name" value="SRCR_2"/>
    <property type="match status" value="6"/>
</dbReference>
<feature type="domain" description="SRCR" evidence="13">
    <location>
        <begin position="509"/>
        <end position="609"/>
    </location>
</feature>
<keyword evidence="6" id="KW-0677">Repeat</keyword>
<sequence>MMSIYKTIQEESASPISPLIKLYKEDQGELEVQDEVLEGTSLSLICSARSPCPFNPPSFSWNYLPEERRPEQNHNTRFSFSQLNFIITHLHHRLQFTCTATYQLQNQNKSAQSSYTLQVLYAPRNTSISASPSASVLLGSSVSLSCRSDANPAVLNYTWYRENEEHIGIGNHLFINTTDSTHSGLYYCRAQNQYGYQKASVYLNLQYAPQVSSTSSCSSSQHLITCSCEVHGNPPPTLLWHLSGETVLPSETMAIREESVGDTDLKSFITFHPLFIDMPTLQCIGVNKLGVDTHLFSPFKSDSVRLVNGVSRCDGRVEVFHDNKWGTVCRDDWDLTDAAVVCRELHCGDSFEVTNRYLPGSGPIWMDNVDCKGLESTLKDCRSQGWGKHNCNHFYDAGVVCSGPTVRLTAGPHQCSGRVEVFNKGSWSTVCDADFNQQNAEVVCRDLDCGIPVKFLEFSHGKDQVWTAKLQCEGNEPSINFCPTSSSVNHLNCSDDNDVGLICSGHTVARLINGMDLCSGRVEIMYLEKWGTVCDVGWNMRAAEVLCAQLGCGTAVALVEVDWFGEGNGHIWADVFDCQGNETHLSQCHITSWSRATCSHKQDSGVICNGSSLVFYDGQARLSGGSECQGELEVYFRQDWRRVLWDSWNLSDSSVLCRQLGCGPVINNSFSRSNTVNNHTFPRSIRLVSSGGVCAGRLEVFHRGSWGTVCDDSWDIKDAQVVCRQLQCGDALTTHIPAWFGPGTGSIWLNEVECEGNEMSMWNCRFQLSEEGECGHQEDVGVVCTEFNEIRLTEGCEGNLELFYNGTWDQWPLRLSKGKGHCSGVLQVFYNFTWSFFCEDRWNMENAQVVCRHLGCGSALSADNKVPSGSGSETICLDRVKCRGNEINLWDCYHSMKKRTNCSYWSYVTCADPDIPSVSSTTQSTTNNKSERVIRIPSSTPPLVLVVLGTMLFLTLVLSLILFYRNRLLSRVKSAIGEKVEYYDVIDTSDIISGFNSDAVPAGPVSDSVEDDEAENYDDVINADQKSVLLTDDVCENYDDAVTTVTNSNIITEDYDDVITKNQDVGDTEDGVSGMPSAILRCGVNNFRERKRNLKDGVKVGAAVGQMLVDEERDSFWSVFSAALSAQFSNPSIEKQ</sequence>
<dbReference type="EMBL" id="VCAZ01000199">
    <property type="protein sequence ID" value="TTG02110.1"/>
    <property type="molecule type" value="Genomic_DNA"/>
</dbReference>
<dbReference type="SUPFAM" id="SSF48726">
    <property type="entry name" value="Immunoglobulin"/>
    <property type="match status" value="3"/>
</dbReference>
<evidence type="ECO:0000256" key="5">
    <source>
        <dbReference type="ARBA" id="ARBA00022729"/>
    </source>
</evidence>
<evidence type="ECO:0000259" key="14">
    <source>
        <dbReference type="PROSITE" id="PS50835"/>
    </source>
</evidence>
<dbReference type="AlphaFoldDB" id="A0A556VAT7"/>
<dbReference type="SUPFAM" id="SSF56487">
    <property type="entry name" value="SRCR-like"/>
    <property type="match status" value="6"/>
</dbReference>
<evidence type="ECO:0000256" key="7">
    <source>
        <dbReference type="ARBA" id="ARBA00022989"/>
    </source>
</evidence>
<feature type="disulfide bond" evidence="11">
    <location>
        <begin position="578"/>
        <end position="588"/>
    </location>
</feature>
<dbReference type="OrthoDB" id="536948at2759"/>
<keyword evidence="10" id="KW-0325">Glycoprotein</keyword>
<evidence type="ECO:0000256" key="4">
    <source>
        <dbReference type="ARBA" id="ARBA00022692"/>
    </source>
</evidence>
<dbReference type="InterPro" id="IPR013783">
    <property type="entry name" value="Ig-like_fold"/>
</dbReference>
<dbReference type="PROSITE" id="PS50835">
    <property type="entry name" value="IG_LIKE"/>
    <property type="match status" value="2"/>
</dbReference>
<feature type="domain" description="Ig-like" evidence="14">
    <location>
        <begin position="18"/>
        <end position="116"/>
    </location>
</feature>
<proteinExistence type="predicted"/>
<feature type="disulfide bond" evidence="11">
    <location>
        <begin position="754"/>
        <end position="764"/>
    </location>
</feature>
<feature type="domain" description="SRCR" evidence="13">
    <location>
        <begin position="685"/>
        <end position="785"/>
    </location>
</feature>
<evidence type="ECO:0000256" key="2">
    <source>
        <dbReference type="ARBA" id="ARBA00004613"/>
    </source>
</evidence>
<feature type="disulfide bond" evidence="11">
    <location>
        <begin position="710"/>
        <end position="774"/>
    </location>
</feature>
<keyword evidence="7 12" id="KW-1133">Transmembrane helix</keyword>
<feature type="domain" description="SRCR" evidence="13">
    <location>
        <begin position="304"/>
        <end position="402"/>
    </location>
</feature>
<keyword evidence="9 11" id="KW-1015">Disulfide bond</keyword>
<dbReference type="InterPro" id="IPR003599">
    <property type="entry name" value="Ig_sub"/>
</dbReference>
<evidence type="ECO:0000313" key="15">
    <source>
        <dbReference type="EMBL" id="TTG02110.1"/>
    </source>
</evidence>
<feature type="disulfide bond" evidence="11">
    <location>
        <begin position="547"/>
        <end position="608"/>
    </location>
</feature>
<feature type="transmembrane region" description="Helical" evidence="12">
    <location>
        <begin position="943"/>
        <end position="964"/>
    </location>
</feature>
<gene>
    <name evidence="15" type="ORF">Baya_15046</name>
</gene>
<dbReference type="Proteomes" id="UP000319801">
    <property type="component" value="Unassembled WGS sequence"/>
</dbReference>
<dbReference type="InterPro" id="IPR007110">
    <property type="entry name" value="Ig-like_dom"/>
</dbReference>
<name>A0A556VAT7_BAGYA</name>
<keyword evidence="3" id="KW-0964">Secreted</keyword>
<dbReference type="InterPro" id="IPR036772">
    <property type="entry name" value="SRCR-like_dom_sf"/>
</dbReference>
<feature type="disulfide bond" evidence="11">
    <location>
        <begin position="534"/>
        <end position="598"/>
    </location>
</feature>
<dbReference type="FunFam" id="3.10.250.10:FF:000013">
    <property type="entry name" value="CD163 molecule like 1"/>
    <property type="match status" value="1"/>
</dbReference>
<evidence type="ECO:0000256" key="12">
    <source>
        <dbReference type="SAM" id="Phobius"/>
    </source>
</evidence>
<dbReference type="PANTHER" id="PTHR19331">
    <property type="entry name" value="SCAVENGER RECEPTOR DOMAIN-CONTAINING"/>
    <property type="match status" value="1"/>
</dbReference>
<dbReference type="SMART" id="SM00202">
    <property type="entry name" value="SR"/>
    <property type="match status" value="5"/>
</dbReference>
<feature type="domain" description="SRCR" evidence="13">
    <location>
        <begin position="406"/>
        <end position="504"/>
    </location>
</feature>
<feature type="domain" description="SRCR" evidence="13">
    <location>
        <begin position="813"/>
        <end position="911"/>
    </location>
</feature>
<feature type="disulfide bond" evidence="11">
    <location>
        <begin position="838"/>
        <end position="902"/>
    </location>
</feature>
<keyword evidence="4 12" id="KW-0812">Transmembrane</keyword>
<dbReference type="PROSITE" id="PS00420">
    <property type="entry name" value="SRCR_1"/>
    <property type="match status" value="1"/>
</dbReference>
<evidence type="ECO:0000256" key="9">
    <source>
        <dbReference type="ARBA" id="ARBA00023157"/>
    </source>
</evidence>
<feature type="disulfide bond" evidence="11">
    <location>
        <begin position="882"/>
        <end position="892"/>
    </location>
</feature>
<dbReference type="Gene3D" id="2.60.40.10">
    <property type="entry name" value="Immunoglobulins"/>
    <property type="match status" value="3"/>
</dbReference>
<comment type="caution">
    <text evidence="11">Lacks conserved residue(s) required for the propagation of feature annotation.</text>
</comment>
<feature type="domain" description="SRCR" evidence="13">
    <location>
        <begin position="620"/>
        <end position="663"/>
    </location>
</feature>
<dbReference type="PANTHER" id="PTHR19331:SF22">
    <property type="entry name" value="DELETED IN MALIGNANT BRAIN TUMORS 1 PROTEIN"/>
    <property type="match status" value="1"/>
</dbReference>
<feature type="disulfide bond" evidence="11">
    <location>
        <begin position="371"/>
        <end position="381"/>
    </location>
</feature>
<dbReference type="PRINTS" id="PR00258">
    <property type="entry name" value="SPERACTRCPTR"/>
</dbReference>
<dbReference type="FunFam" id="3.10.250.10:FF:000016">
    <property type="entry name" value="Scavenger receptor cysteine-rich protein type 12"/>
    <property type="match status" value="1"/>
</dbReference>
<reference evidence="15 16" key="1">
    <citation type="journal article" date="2019" name="Genome Biol. Evol.">
        <title>Whole-Genome Sequencing of the Giant Devil Catfish, Bagarius yarrelli.</title>
        <authorList>
            <person name="Jiang W."/>
            <person name="Lv Y."/>
            <person name="Cheng L."/>
            <person name="Yang K."/>
            <person name="Chao B."/>
            <person name="Wang X."/>
            <person name="Li Y."/>
            <person name="Pan X."/>
            <person name="You X."/>
            <person name="Zhang Y."/>
            <person name="Yang J."/>
            <person name="Li J."/>
            <person name="Zhang X."/>
            <person name="Liu S."/>
            <person name="Sun C."/>
            <person name="Yang J."/>
            <person name="Shi Q."/>
        </authorList>
    </citation>
    <scope>NUCLEOTIDE SEQUENCE [LARGE SCALE GENOMIC DNA]</scope>
    <source>
        <strain evidence="15">JWS20170419001</strain>
        <tissue evidence="15">Muscle</tissue>
    </source>
</reference>
<dbReference type="InterPro" id="IPR003598">
    <property type="entry name" value="Ig_sub2"/>
</dbReference>
<keyword evidence="8 12" id="KW-0472">Membrane</keyword>
<evidence type="ECO:0000256" key="11">
    <source>
        <dbReference type="PROSITE-ProRule" id="PRU00196"/>
    </source>
</evidence>
<evidence type="ECO:0000256" key="6">
    <source>
        <dbReference type="ARBA" id="ARBA00022737"/>
    </source>
</evidence>
<dbReference type="Pfam" id="PF00530">
    <property type="entry name" value="SRCR"/>
    <property type="match status" value="6"/>
</dbReference>
<dbReference type="GO" id="GO:0016020">
    <property type="term" value="C:membrane"/>
    <property type="evidence" value="ECO:0007669"/>
    <property type="project" value="UniProtKB-SubCell"/>
</dbReference>
<comment type="subcellular location">
    <subcellularLocation>
        <location evidence="1">Membrane</location>
        <topology evidence="1">Single-pass membrane protein</topology>
    </subcellularLocation>
    <subcellularLocation>
        <location evidence="2">Secreted</location>
    </subcellularLocation>
</comment>
<evidence type="ECO:0000256" key="10">
    <source>
        <dbReference type="ARBA" id="ARBA00023180"/>
    </source>
</evidence>
<evidence type="ECO:0000256" key="8">
    <source>
        <dbReference type="ARBA" id="ARBA00023136"/>
    </source>
</evidence>
<dbReference type="SMART" id="SM00408">
    <property type="entry name" value="IGc2"/>
    <property type="match status" value="1"/>
</dbReference>
<feature type="disulfide bond" evidence="11">
    <location>
        <begin position="472"/>
        <end position="482"/>
    </location>
</feature>
<dbReference type="FunFam" id="3.10.250.10:FF:000002">
    <property type="entry name" value="Scavenger receptor cysteine-rich type 1 protein M130"/>
    <property type="match status" value="1"/>
</dbReference>
<comment type="caution">
    <text evidence="15">The sequence shown here is derived from an EMBL/GenBank/DDBJ whole genome shotgun (WGS) entry which is preliminary data.</text>
</comment>
<evidence type="ECO:0000313" key="16">
    <source>
        <dbReference type="Proteomes" id="UP000319801"/>
    </source>
</evidence>
<evidence type="ECO:0000256" key="3">
    <source>
        <dbReference type="ARBA" id="ARBA00022525"/>
    </source>
</evidence>
<dbReference type="SMART" id="SM00409">
    <property type="entry name" value="IG"/>
    <property type="match status" value="2"/>
</dbReference>
<keyword evidence="16" id="KW-1185">Reference proteome</keyword>
<keyword evidence="5" id="KW-0732">Signal</keyword>
<dbReference type="FunFam" id="3.10.250.10:FF:000009">
    <property type="entry name" value="WC1"/>
    <property type="match status" value="1"/>
</dbReference>
<dbReference type="InterPro" id="IPR001190">
    <property type="entry name" value="SRCR"/>
</dbReference>
<dbReference type="FunFam" id="3.10.250.10:FF:000006">
    <property type="entry name" value="neurotrypsin isoform X2"/>
    <property type="match status" value="1"/>
</dbReference>
<organism evidence="15 16">
    <name type="scientific">Bagarius yarrelli</name>
    <name type="common">Goonch</name>
    <name type="synonym">Bagrus yarrelli</name>
    <dbReference type="NCBI Taxonomy" id="175774"/>
    <lineage>
        <taxon>Eukaryota</taxon>
        <taxon>Metazoa</taxon>
        <taxon>Chordata</taxon>
        <taxon>Craniata</taxon>
        <taxon>Vertebrata</taxon>
        <taxon>Euteleostomi</taxon>
        <taxon>Actinopterygii</taxon>
        <taxon>Neopterygii</taxon>
        <taxon>Teleostei</taxon>
        <taxon>Ostariophysi</taxon>
        <taxon>Siluriformes</taxon>
        <taxon>Sisoridae</taxon>
        <taxon>Sisorinae</taxon>
        <taxon>Bagarius</taxon>
    </lineage>
</organism>
<dbReference type="Pfam" id="PF13895">
    <property type="entry name" value="Ig_2"/>
    <property type="match status" value="1"/>
</dbReference>
<accession>A0A556VAT7</accession>
<protein>
    <submittedName>
        <fullName evidence="15">Deleted in malignant brain tumors 1 protein</fullName>
    </submittedName>
</protein>
<dbReference type="InterPro" id="IPR036179">
    <property type="entry name" value="Ig-like_dom_sf"/>
</dbReference>
<evidence type="ECO:0000259" key="13">
    <source>
        <dbReference type="PROSITE" id="PS50287"/>
    </source>
</evidence>
<evidence type="ECO:0000256" key="1">
    <source>
        <dbReference type="ARBA" id="ARBA00004167"/>
    </source>
</evidence>
<dbReference type="Gene3D" id="3.10.250.10">
    <property type="entry name" value="SRCR-like domain"/>
    <property type="match status" value="6"/>
</dbReference>